<dbReference type="GO" id="GO:0004553">
    <property type="term" value="F:hydrolase activity, hydrolyzing O-glycosyl compounds"/>
    <property type="evidence" value="ECO:0007669"/>
    <property type="project" value="InterPro"/>
</dbReference>
<feature type="region of interest" description="Disordered" evidence="1">
    <location>
        <begin position="496"/>
        <end position="517"/>
    </location>
</feature>
<feature type="compositionally biased region" description="Low complexity" evidence="1">
    <location>
        <begin position="680"/>
        <end position="706"/>
    </location>
</feature>
<feature type="region of interest" description="Disordered" evidence="1">
    <location>
        <begin position="531"/>
        <end position="788"/>
    </location>
</feature>
<dbReference type="GO" id="GO:0009251">
    <property type="term" value="P:glucan catabolic process"/>
    <property type="evidence" value="ECO:0007669"/>
    <property type="project" value="TreeGrafter"/>
</dbReference>
<accession>A0AA39CJ63</accession>
<gene>
    <name evidence="3" type="ORF">H2200_004994</name>
</gene>
<dbReference type="SUPFAM" id="SSF49899">
    <property type="entry name" value="Concanavalin A-like lectins/glucanases"/>
    <property type="match status" value="1"/>
</dbReference>
<dbReference type="PANTHER" id="PTHR10963">
    <property type="entry name" value="GLYCOSYL HYDROLASE-RELATED"/>
    <property type="match status" value="1"/>
</dbReference>
<organism evidence="3 4">
    <name type="scientific">Cladophialophora chaetospira</name>
    <dbReference type="NCBI Taxonomy" id="386627"/>
    <lineage>
        <taxon>Eukaryota</taxon>
        <taxon>Fungi</taxon>
        <taxon>Dikarya</taxon>
        <taxon>Ascomycota</taxon>
        <taxon>Pezizomycotina</taxon>
        <taxon>Eurotiomycetes</taxon>
        <taxon>Chaetothyriomycetidae</taxon>
        <taxon>Chaetothyriales</taxon>
        <taxon>Herpotrichiellaceae</taxon>
        <taxon>Cladophialophora</taxon>
    </lineage>
</organism>
<feature type="compositionally biased region" description="Polar residues" evidence="1">
    <location>
        <begin position="716"/>
        <end position="741"/>
    </location>
</feature>
<keyword evidence="4" id="KW-1185">Reference proteome</keyword>
<dbReference type="CDD" id="cd02181">
    <property type="entry name" value="GH16_fungal_Lam16A_glucanase"/>
    <property type="match status" value="1"/>
</dbReference>
<reference evidence="3" key="1">
    <citation type="submission" date="2022-10" db="EMBL/GenBank/DDBJ databases">
        <title>Culturing micro-colonial fungi from biological soil crusts in the Mojave desert and describing Neophaeococcomyces mojavensis, and introducing the new genera and species Taxawa tesnikishii.</title>
        <authorList>
            <person name="Kurbessoian T."/>
            <person name="Stajich J.E."/>
        </authorList>
    </citation>
    <scope>NUCLEOTIDE SEQUENCE</scope>
    <source>
        <strain evidence="3">TK_41</strain>
    </source>
</reference>
<dbReference type="Pfam" id="PF26113">
    <property type="entry name" value="GH16_XgeA"/>
    <property type="match status" value="1"/>
</dbReference>
<protein>
    <recommendedName>
        <fullName evidence="2">GH16 domain-containing protein</fullName>
    </recommendedName>
</protein>
<dbReference type="AlphaFoldDB" id="A0AA39CJ63"/>
<dbReference type="EMBL" id="JAPDRK010000007">
    <property type="protein sequence ID" value="KAJ9610217.1"/>
    <property type="molecule type" value="Genomic_DNA"/>
</dbReference>
<feature type="compositionally biased region" description="Low complexity" evidence="1">
    <location>
        <begin position="531"/>
        <end position="665"/>
    </location>
</feature>
<evidence type="ECO:0000259" key="2">
    <source>
        <dbReference type="PROSITE" id="PS51762"/>
    </source>
</evidence>
<feature type="domain" description="GH16" evidence="2">
    <location>
        <begin position="19"/>
        <end position="288"/>
    </location>
</feature>
<feature type="compositionally biased region" description="Low complexity" evidence="1">
    <location>
        <begin position="303"/>
        <end position="317"/>
    </location>
</feature>
<name>A0AA39CJ63_9EURO</name>
<dbReference type="InterPro" id="IPR000757">
    <property type="entry name" value="Beta-glucanase-like"/>
</dbReference>
<comment type="caution">
    <text evidence="3">The sequence shown here is derived from an EMBL/GenBank/DDBJ whole genome shotgun (WGS) entry which is preliminary data.</text>
</comment>
<dbReference type="Gene3D" id="2.60.120.200">
    <property type="match status" value="1"/>
</dbReference>
<dbReference type="Proteomes" id="UP001172673">
    <property type="component" value="Unassembled WGS sequence"/>
</dbReference>
<sequence>MADGDPTGGFVSYYSQEAAELKGMINASDTAPVYIGSDYTTTIPLTARAGRPSVRISTQRNWTHGLFIGDFNHAPGGVCGTWPAFWTLGPNWPHNGEIDIMEGVNLLQYDASTLHAAPNCTIAGDPRYMTGQLSSTNDCAYYPDDNIGCGVTSKSNTSYGAGFNAVGGGIYAMQWTTEYIRVWIFMRDSIPSDITNKTPNPSSWGLPMANLQGDCIIDQRFQAHGIVLNNAFCGEYAGAPGVWDGSPTHCAAITNYTSCSAFVAAEPEAFQDAYWSINSVRVYQLVDPDNPTANGAPYIASEQPPQSTAPTTASTPVNPTTSLCPTYNFTVIQSGAYKYEIECGYDVGGFDLGPPTSTYSYTNFEGCVGGCSLWNQNNGSSTCAGVTYSIGNNACYWKSYIYSNPARDNFASARMLYYAYPVVADDPRSQTTSSSTGVYVQTLATPNYYVVSNATSTTTLSLISQTPIGNVTNGPGMGGGGVASTTAGSTTVSTANTVTSSQTFGSTTTSESFSDISTTSTTLMLSSSMSSYMTTEVTTESSTSPPASEPSSTLTTSMMTTSAQLSSRDVSFSTSSTTDVSQTTSSTLNPSSNPVSTSAQMTGSPSSVGSPTSAGSSSPTSHVQSSTTALTVTTSQTLTQPSGSMSTTSPTSSLAMSVSSVVSSIMPPPPSSSTTDEEPTSTSPTTEVTSTAATPPSSSEPSSLYTSPPPESSLPISQFVSPFQQPDTTSNAPPVFSTTAVSPESSTSGSYGGGDGVISTSFAAAPSPSTTTIEPSTPAASSTTSSGVLPGPTELTAPNGAQFSFAGCLGPKPNTPFANSFILTEDSPAMSIERCVLDCSAGVYAGLYDTYVLPLFQVFSI</sequence>
<evidence type="ECO:0000313" key="3">
    <source>
        <dbReference type="EMBL" id="KAJ9610217.1"/>
    </source>
</evidence>
<proteinExistence type="predicted"/>
<evidence type="ECO:0000313" key="4">
    <source>
        <dbReference type="Proteomes" id="UP001172673"/>
    </source>
</evidence>
<dbReference type="InterPro" id="IPR050546">
    <property type="entry name" value="Glycosyl_Hydrlase_16"/>
</dbReference>
<dbReference type="PROSITE" id="PS51762">
    <property type="entry name" value="GH16_2"/>
    <property type="match status" value="1"/>
</dbReference>
<evidence type="ECO:0000256" key="1">
    <source>
        <dbReference type="SAM" id="MobiDB-lite"/>
    </source>
</evidence>
<dbReference type="InterPro" id="IPR013320">
    <property type="entry name" value="ConA-like_dom_sf"/>
</dbReference>
<dbReference type="PANTHER" id="PTHR10963:SF24">
    <property type="entry name" value="GLYCOSIDASE C21B10.07-RELATED"/>
    <property type="match status" value="1"/>
</dbReference>
<feature type="compositionally biased region" description="Low complexity" evidence="1">
    <location>
        <begin position="757"/>
        <end position="786"/>
    </location>
</feature>
<feature type="region of interest" description="Disordered" evidence="1">
    <location>
        <begin position="294"/>
        <end position="317"/>
    </location>
</feature>